<name>L9KL02_TUPCH</name>
<dbReference type="InParanoid" id="L9KL02"/>
<proteinExistence type="predicted"/>
<organism evidence="3 4">
    <name type="scientific">Tupaia chinensis</name>
    <name type="common">Chinese tree shrew</name>
    <name type="synonym">Tupaia belangeri chinensis</name>
    <dbReference type="NCBI Taxonomy" id="246437"/>
    <lineage>
        <taxon>Eukaryota</taxon>
        <taxon>Metazoa</taxon>
        <taxon>Chordata</taxon>
        <taxon>Craniata</taxon>
        <taxon>Vertebrata</taxon>
        <taxon>Euteleostomi</taxon>
        <taxon>Mammalia</taxon>
        <taxon>Eutheria</taxon>
        <taxon>Euarchontoglires</taxon>
        <taxon>Scandentia</taxon>
        <taxon>Tupaiidae</taxon>
        <taxon>Tupaia</taxon>
    </lineage>
</organism>
<reference evidence="4" key="1">
    <citation type="submission" date="2012-07" db="EMBL/GenBank/DDBJ databases">
        <title>Genome of the Chinese tree shrew, a rising model animal genetically related to primates.</title>
        <authorList>
            <person name="Zhang G."/>
            <person name="Fan Y."/>
            <person name="Yao Y."/>
            <person name="Huang Z."/>
        </authorList>
    </citation>
    <scope>NUCLEOTIDE SEQUENCE [LARGE SCALE GENOMIC DNA]</scope>
</reference>
<feature type="compositionally biased region" description="Acidic residues" evidence="1">
    <location>
        <begin position="85"/>
        <end position="97"/>
    </location>
</feature>
<dbReference type="Gene3D" id="6.10.140.1250">
    <property type="match status" value="1"/>
</dbReference>
<dbReference type="Proteomes" id="UP000011518">
    <property type="component" value="Unassembled WGS sequence"/>
</dbReference>
<dbReference type="STRING" id="246437.L9KL02"/>
<accession>L9KL02</accession>
<dbReference type="EMBL" id="KB320771">
    <property type="protein sequence ID" value="ELW63635.1"/>
    <property type="molecule type" value="Genomic_DNA"/>
</dbReference>
<dbReference type="Pfam" id="PF11521">
    <property type="entry name" value="TFIIE-A_C"/>
    <property type="match status" value="1"/>
</dbReference>
<evidence type="ECO:0000313" key="4">
    <source>
        <dbReference type="Proteomes" id="UP000011518"/>
    </source>
</evidence>
<feature type="compositionally biased region" description="Acidic residues" evidence="1">
    <location>
        <begin position="60"/>
        <end position="71"/>
    </location>
</feature>
<evidence type="ECO:0000259" key="2">
    <source>
        <dbReference type="Pfam" id="PF11521"/>
    </source>
</evidence>
<sequence length="144" mass="15803">MKEGSIDTDTFQEHEEGCSGPDDNEEVMRALLIHEKKTSSATAGSVGLTAPVTAANGSDSESEISESDDDPPPCPAAVASHHQEEDEEDDESEEVVDDSIVMIAGRPFSYSDMRRQPELVAQMTPEEKEGYIAMRQCMFEDLFE</sequence>
<feature type="domain" description="Transcription factor TFIIE alpha subunit C-terminal" evidence="2">
    <location>
        <begin position="60"/>
        <end position="144"/>
    </location>
</feature>
<reference evidence="4" key="2">
    <citation type="journal article" date="2013" name="Nat. Commun.">
        <title>Genome of the Chinese tree shrew.</title>
        <authorList>
            <person name="Fan Y."/>
            <person name="Huang Z.Y."/>
            <person name="Cao C.C."/>
            <person name="Chen C.S."/>
            <person name="Chen Y.X."/>
            <person name="Fan D.D."/>
            <person name="He J."/>
            <person name="Hou H.L."/>
            <person name="Hu L."/>
            <person name="Hu X.T."/>
            <person name="Jiang X.T."/>
            <person name="Lai R."/>
            <person name="Lang Y.S."/>
            <person name="Liang B."/>
            <person name="Liao S.G."/>
            <person name="Mu D."/>
            <person name="Ma Y.Y."/>
            <person name="Niu Y.Y."/>
            <person name="Sun X.Q."/>
            <person name="Xia J.Q."/>
            <person name="Xiao J."/>
            <person name="Xiong Z.Q."/>
            <person name="Xu L."/>
            <person name="Yang L."/>
            <person name="Zhang Y."/>
            <person name="Zhao W."/>
            <person name="Zhao X.D."/>
            <person name="Zheng Y.T."/>
            <person name="Zhou J.M."/>
            <person name="Zhu Y.B."/>
            <person name="Zhang G.J."/>
            <person name="Wang J."/>
            <person name="Yao Y.G."/>
        </authorList>
    </citation>
    <scope>NUCLEOTIDE SEQUENCE [LARGE SCALE GENOMIC DNA]</scope>
</reference>
<evidence type="ECO:0000313" key="3">
    <source>
        <dbReference type="EMBL" id="ELW63635.1"/>
    </source>
</evidence>
<feature type="compositionally biased region" description="Basic and acidic residues" evidence="1">
    <location>
        <begin position="26"/>
        <end position="38"/>
    </location>
</feature>
<protein>
    <submittedName>
        <fullName evidence="3">General transcription factor IIE subunit 1</fullName>
    </submittedName>
</protein>
<dbReference type="InterPro" id="IPR021600">
    <property type="entry name" value="TFIIE_asu_C"/>
</dbReference>
<feature type="region of interest" description="Disordered" evidence="1">
    <location>
        <begin position="1"/>
        <end position="97"/>
    </location>
</feature>
<gene>
    <name evidence="3" type="ORF">TREES_T100004060</name>
</gene>
<keyword evidence="4" id="KW-1185">Reference proteome</keyword>
<feature type="compositionally biased region" description="Basic and acidic residues" evidence="1">
    <location>
        <begin position="1"/>
        <end position="17"/>
    </location>
</feature>
<dbReference type="AlphaFoldDB" id="L9KL02"/>
<evidence type="ECO:0000256" key="1">
    <source>
        <dbReference type="SAM" id="MobiDB-lite"/>
    </source>
</evidence>